<keyword evidence="2" id="KW-1133">Transmembrane helix</keyword>
<evidence type="ECO:0000313" key="3">
    <source>
        <dbReference type="EMBL" id="SKA94395.1"/>
    </source>
</evidence>
<evidence type="ECO:0000256" key="1">
    <source>
        <dbReference type="SAM" id="MobiDB-lite"/>
    </source>
</evidence>
<feature type="compositionally biased region" description="Low complexity" evidence="1">
    <location>
        <begin position="62"/>
        <end position="72"/>
    </location>
</feature>
<evidence type="ECO:0000313" key="4">
    <source>
        <dbReference type="Proteomes" id="UP000190774"/>
    </source>
</evidence>
<keyword evidence="2" id="KW-0812">Transmembrane</keyword>
<organism evidence="3 4">
    <name type="scientific">Prosthecobacter debontii</name>
    <dbReference type="NCBI Taxonomy" id="48467"/>
    <lineage>
        <taxon>Bacteria</taxon>
        <taxon>Pseudomonadati</taxon>
        <taxon>Verrucomicrobiota</taxon>
        <taxon>Verrucomicrobiia</taxon>
        <taxon>Verrucomicrobiales</taxon>
        <taxon>Verrucomicrobiaceae</taxon>
        <taxon>Prosthecobacter</taxon>
    </lineage>
</organism>
<dbReference type="AlphaFoldDB" id="A0A1T4XZE2"/>
<keyword evidence="4" id="KW-1185">Reference proteome</keyword>
<keyword evidence="2" id="KW-0472">Membrane</keyword>
<name>A0A1T4XZE2_9BACT</name>
<feature type="region of interest" description="Disordered" evidence="1">
    <location>
        <begin position="47"/>
        <end position="86"/>
    </location>
</feature>
<feature type="transmembrane region" description="Helical" evidence="2">
    <location>
        <begin position="21"/>
        <end position="39"/>
    </location>
</feature>
<dbReference type="STRING" id="48467.SAMN02745166_02155"/>
<dbReference type="EMBL" id="FUYE01000006">
    <property type="protein sequence ID" value="SKA94395.1"/>
    <property type="molecule type" value="Genomic_DNA"/>
</dbReference>
<reference evidence="4" key="1">
    <citation type="submission" date="2017-02" db="EMBL/GenBank/DDBJ databases">
        <authorList>
            <person name="Varghese N."/>
            <person name="Submissions S."/>
        </authorList>
    </citation>
    <scope>NUCLEOTIDE SEQUENCE [LARGE SCALE GENOMIC DNA]</scope>
    <source>
        <strain evidence="4">ATCC 700200</strain>
    </source>
</reference>
<feature type="compositionally biased region" description="Polar residues" evidence="1">
    <location>
        <begin position="47"/>
        <end position="57"/>
    </location>
</feature>
<proteinExistence type="predicted"/>
<accession>A0A1T4XZE2</accession>
<evidence type="ECO:0000256" key="2">
    <source>
        <dbReference type="SAM" id="Phobius"/>
    </source>
</evidence>
<dbReference type="Proteomes" id="UP000190774">
    <property type="component" value="Unassembled WGS sequence"/>
</dbReference>
<protein>
    <submittedName>
        <fullName evidence="3">Uncharacterized protein</fullName>
    </submittedName>
</protein>
<sequence>MRHFLKSIISREDPAPQSRSSLGVTFLVLAVLWALWLIVQPPRPSPASSLESAQATLPSPPSAGAKPAAESAPQPPPRLPKPVTRKAVWRLAPGESGLLSYVSEKTRTNGIMLVTLNTDEEGKVILERQEFDVQDSALQAHDLKPHLPEIFEFERSDTLNAAQAQTLLKSLNGHEGVTQQGGGRSWGPFGQPRRGTHTLRYANGEMIRREALMVLLHEADPAGLYQVEVELTTEHGPGSLEPNASAADE</sequence>
<dbReference type="RefSeq" id="WP_078813366.1">
    <property type="nucleotide sequence ID" value="NZ_FUYE01000006.1"/>
</dbReference>
<gene>
    <name evidence="3" type="ORF">SAMN02745166_02155</name>
</gene>